<evidence type="ECO:0000256" key="2">
    <source>
        <dbReference type="SAM" id="Phobius"/>
    </source>
</evidence>
<name>A0ABU3QSM3_9ACTN</name>
<keyword evidence="2" id="KW-0472">Membrane</keyword>
<feature type="transmembrane region" description="Helical" evidence="2">
    <location>
        <begin position="56"/>
        <end position="78"/>
    </location>
</feature>
<keyword evidence="2" id="KW-0812">Transmembrane</keyword>
<dbReference type="EMBL" id="JAWCTQ010000044">
    <property type="protein sequence ID" value="MDT9685586.1"/>
    <property type="molecule type" value="Genomic_DNA"/>
</dbReference>
<proteinExistence type="predicted"/>
<accession>A0ABU3QSM3</accession>
<reference evidence="3 4" key="1">
    <citation type="submission" date="2023-09" db="EMBL/GenBank/DDBJ databases">
        <title>Streptomyces sp. nov.: A antagonism against Alternaria gaisen Producing Streptochlin, Isolated from Tamarix root soil.</title>
        <authorList>
            <person name="Chen Y."/>
        </authorList>
    </citation>
    <scope>NUCLEOTIDE SEQUENCE [LARGE SCALE GENOMIC DNA]</scope>
    <source>
        <strain evidence="3 4">TRM76323</strain>
    </source>
</reference>
<gene>
    <name evidence="3" type="ORF">RND61_26495</name>
</gene>
<comment type="caution">
    <text evidence="3">The sequence shown here is derived from an EMBL/GenBank/DDBJ whole genome shotgun (WGS) entry which is preliminary data.</text>
</comment>
<keyword evidence="4" id="KW-1185">Reference proteome</keyword>
<evidence type="ECO:0000313" key="3">
    <source>
        <dbReference type="EMBL" id="MDT9685586.1"/>
    </source>
</evidence>
<organism evidence="3 4">
    <name type="scientific">Streptomyces tamarix</name>
    <dbReference type="NCBI Taxonomy" id="3078565"/>
    <lineage>
        <taxon>Bacteria</taxon>
        <taxon>Bacillati</taxon>
        <taxon>Actinomycetota</taxon>
        <taxon>Actinomycetes</taxon>
        <taxon>Kitasatosporales</taxon>
        <taxon>Streptomycetaceae</taxon>
        <taxon>Streptomyces</taxon>
    </lineage>
</organism>
<protein>
    <submittedName>
        <fullName evidence="3">Uncharacterized protein</fullName>
    </submittedName>
</protein>
<evidence type="ECO:0000313" key="4">
    <source>
        <dbReference type="Proteomes" id="UP001250181"/>
    </source>
</evidence>
<feature type="region of interest" description="Disordered" evidence="1">
    <location>
        <begin position="20"/>
        <end position="49"/>
    </location>
</feature>
<keyword evidence="2" id="KW-1133">Transmembrane helix</keyword>
<sequence>MAYWKCGACRTRFPIGPEGETAAREAHRHQAHFGGIPDGEDGPEQSGSQQITGRQVLYGLVVLAVLAVLARSCDFPLMS</sequence>
<evidence type="ECO:0000256" key="1">
    <source>
        <dbReference type="SAM" id="MobiDB-lite"/>
    </source>
</evidence>
<dbReference type="Proteomes" id="UP001250181">
    <property type="component" value="Unassembled WGS sequence"/>
</dbReference>
<dbReference type="RefSeq" id="WP_315880630.1">
    <property type="nucleotide sequence ID" value="NZ_JAWCTQ010000044.1"/>
</dbReference>